<dbReference type="STRING" id="1203610.HMPREF1536_05077"/>
<evidence type="ECO:0000313" key="1">
    <source>
        <dbReference type="EMBL" id="KKB47433.1"/>
    </source>
</evidence>
<dbReference type="Proteomes" id="UP000033035">
    <property type="component" value="Unassembled WGS sequence"/>
</dbReference>
<gene>
    <name evidence="1" type="ORF">HMPREF1536_05077</name>
</gene>
<organism evidence="1 2">
    <name type="scientific">Parabacteroides gordonii MS-1 = DSM 23371</name>
    <dbReference type="NCBI Taxonomy" id="1203610"/>
    <lineage>
        <taxon>Bacteria</taxon>
        <taxon>Pseudomonadati</taxon>
        <taxon>Bacteroidota</taxon>
        <taxon>Bacteroidia</taxon>
        <taxon>Bacteroidales</taxon>
        <taxon>Tannerellaceae</taxon>
        <taxon>Parabacteroides</taxon>
    </lineage>
</organism>
<dbReference type="HOGENOM" id="CLU_1701748_0_0_10"/>
<evidence type="ECO:0000313" key="2">
    <source>
        <dbReference type="Proteomes" id="UP000033035"/>
    </source>
</evidence>
<reference evidence="1 2" key="1">
    <citation type="submission" date="2013-04" db="EMBL/GenBank/DDBJ databases">
        <title>The Genome Sequence of Parabacteroides gordonii DSM 23371.</title>
        <authorList>
            <consortium name="The Broad Institute Genomics Platform"/>
            <person name="Earl A."/>
            <person name="Ward D."/>
            <person name="Feldgarden M."/>
            <person name="Gevers D."/>
            <person name="Martens E."/>
            <person name="Sakamoto M."/>
            <person name="Benno Y."/>
            <person name="Suzuki N."/>
            <person name="Matsunaga N."/>
            <person name="Koshihara K."/>
            <person name="Seki M."/>
            <person name="Komiya H."/>
            <person name="Walker B."/>
            <person name="Young S."/>
            <person name="Zeng Q."/>
            <person name="Gargeya S."/>
            <person name="Fitzgerald M."/>
            <person name="Haas B."/>
            <person name="Abouelleil A."/>
            <person name="Allen A.W."/>
            <person name="Alvarado L."/>
            <person name="Arachchi H.M."/>
            <person name="Berlin A.M."/>
            <person name="Chapman S.B."/>
            <person name="Gainer-Dewar J."/>
            <person name="Goldberg J."/>
            <person name="Griggs A."/>
            <person name="Gujja S."/>
            <person name="Hansen M."/>
            <person name="Howarth C."/>
            <person name="Imamovic A."/>
            <person name="Ireland A."/>
            <person name="Larimer J."/>
            <person name="McCowan C."/>
            <person name="Murphy C."/>
            <person name="Pearson M."/>
            <person name="Poon T.W."/>
            <person name="Priest M."/>
            <person name="Roberts A."/>
            <person name="Saif S."/>
            <person name="Shea T."/>
            <person name="Sisk P."/>
            <person name="Sykes S."/>
            <person name="Wortman J."/>
            <person name="Nusbaum C."/>
            <person name="Birren B."/>
        </authorList>
    </citation>
    <scope>NUCLEOTIDE SEQUENCE [LARGE SCALE GENOMIC DNA]</scope>
    <source>
        <strain evidence="1 2">MS-1</strain>
    </source>
</reference>
<sequence>MNNQYAVLISSEIPELGELDLLRSIYRELNGYMEDYNNQINLDDLGDWKLLIQINLRNTNGGIGIFKRAKRFPSNKEFEISISIPVPNLEEARYGISDMTGIYIPLNIKNFYILSPCFSKYDNLYHYILESAKQTIDAAFTYGFTCNGKRIKKKEFITNSTTD</sequence>
<dbReference type="InterPro" id="IPR028963">
    <property type="entry name" value="Imm9"/>
</dbReference>
<dbReference type="GeneID" id="93557399"/>
<dbReference type="Pfam" id="PF15587">
    <property type="entry name" value="Imm9"/>
    <property type="match status" value="1"/>
</dbReference>
<dbReference type="RefSeq" id="WP_008620116.1">
    <property type="nucleotide sequence ID" value="NZ_AUAE01000041.1"/>
</dbReference>
<proteinExistence type="predicted"/>
<accession>A0A0F5IPK8</accession>
<name>A0A0F5IPK8_9BACT</name>
<dbReference type="PATRIC" id="fig|1203610.3.peg.5187"/>
<keyword evidence="2" id="KW-1185">Reference proteome</keyword>
<evidence type="ECO:0008006" key="3">
    <source>
        <dbReference type="Google" id="ProtNLM"/>
    </source>
</evidence>
<protein>
    <recommendedName>
        <fullName evidence="3">Immunity protein 9</fullName>
    </recommendedName>
</protein>
<comment type="caution">
    <text evidence="1">The sequence shown here is derived from an EMBL/GenBank/DDBJ whole genome shotgun (WGS) entry which is preliminary data.</text>
</comment>
<dbReference type="AlphaFoldDB" id="A0A0F5IPK8"/>
<dbReference type="EMBL" id="AQHW01000029">
    <property type="protein sequence ID" value="KKB47433.1"/>
    <property type="molecule type" value="Genomic_DNA"/>
</dbReference>